<dbReference type="SUPFAM" id="SSF55797">
    <property type="entry name" value="PR-1-like"/>
    <property type="match status" value="1"/>
</dbReference>
<dbReference type="PRINTS" id="PR00837">
    <property type="entry name" value="V5TPXLIKE"/>
</dbReference>
<protein>
    <submittedName>
        <fullName evidence="3">PR-1-like protein</fullName>
    </submittedName>
</protein>
<evidence type="ECO:0000256" key="1">
    <source>
        <dbReference type="SAM" id="SignalP"/>
    </source>
</evidence>
<dbReference type="Pfam" id="PF00188">
    <property type="entry name" value="CAP"/>
    <property type="match status" value="1"/>
</dbReference>
<feature type="signal peptide" evidence="1">
    <location>
        <begin position="1"/>
        <end position="18"/>
    </location>
</feature>
<keyword evidence="4" id="KW-1185">Reference proteome</keyword>
<dbReference type="SMART" id="SM00198">
    <property type="entry name" value="SCP"/>
    <property type="match status" value="1"/>
</dbReference>
<feature type="domain" description="SCP" evidence="2">
    <location>
        <begin position="36"/>
        <end position="169"/>
    </location>
</feature>
<dbReference type="Gene3D" id="3.40.33.10">
    <property type="entry name" value="CAP"/>
    <property type="match status" value="1"/>
</dbReference>
<dbReference type="PANTHER" id="PTHR10334">
    <property type="entry name" value="CYSTEINE-RICH SECRETORY PROTEIN-RELATED"/>
    <property type="match status" value="1"/>
</dbReference>
<reference evidence="3 4" key="1">
    <citation type="submission" date="2015-04" db="EMBL/GenBank/DDBJ databases">
        <title>Complete genome sequence of Schizopora paradoxa KUC8140, a cosmopolitan wood degrader in East Asia.</title>
        <authorList>
            <consortium name="DOE Joint Genome Institute"/>
            <person name="Min B."/>
            <person name="Park H."/>
            <person name="Jang Y."/>
            <person name="Kim J.-J."/>
            <person name="Kim K.H."/>
            <person name="Pangilinan J."/>
            <person name="Lipzen A."/>
            <person name="Riley R."/>
            <person name="Grigoriev I.V."/>
            <person name="Spatafora J.W."/>
            <person name="Choi I.-G."/>
        </authorList>
    </citation>
    <scope>NUCLEOTIDE SEQUENCE [LARGE SCALE GENOMIC DNA]</scope>
    <source>
        <strain evidence="3 4">KUC8140</strain>
    </source>
</reference>
<proteinExistence type="predicted"/>
<dbReference type="InParanoid" id="A0A0H2RIG1"/>
<gene>
    <name evidence="3" type="ORF">SCHPADRAFT_905709</name>
</gene>
<keyword evidence="1" id="KW-0732">Signal</keyword>
<dbReference type="STRING" id="27342.A0A0H2RIG1"/>
<evidence type="ECO:0000313" key="4">
    <source>
        <dbReference type="Proteomes" id="UP000053477"/>
    </source>
</evidence>
<dbReference type="EMBL" id="KQ085992">
    <property type="protein sequence ID" value="KLO11770.1"/>
    <property type="molecule type" value="Genomic_DNA"/>
</dbReference>
<dbReference type="InterPro" id="IPR035940">
    <property type="entry name" value="CAP_sf"/>
</dbReference>
<dbReference type="InterPro" id="IPR014044">
    <property type="entry name" value="CAP_dom"/>
</dbReference>
<evidence type="ECO:0000313" key="3">
    <source>
        <dbReference type="EMBL" id="KLO11770.1"/>
    </source>
</evidence>
<accession>A0A0H2RIG1</accession>
<dbReference type="AlphaFoldDB" id="A0A0H2RIG1"/>
<sequence length="177" mass="19153">MLFISYLVVLASALSILAAPNPQTNEVHELVERQQSNIMQMLTLHNNLRATHGAKALKWDNNLASKAQQWAKGCKFQHSGGSLGPFGENLAAGTGNFNVANAFNSWASEESSYNPRNPQPSHYTQVVWKGTTAVGCFAATCPPGSIFPSNFGNTLYYVCEYSPQGNVIGQFGSNVQP</sequence>
<name>A0A0H2RIG1_9AGAM</name>
<dbReference type="Proteomes" id="UP000053477">
    <property type="component" value="Unassembled WGS sequence"/>
</dbReference>
<feature type="chain" id="PRO_5005201546" evidence="1">
    <location>
        <begin position="19"/>
        <end position="177"/>
    </location>
</feature>
<dbReference type="OrthoDB" id="337038at2759"/>
<dbReference type="InterPro" id="IPR001283">
    <property type="entry name" value="CRISP-related"/>
</dbReference>
<evidence type="ECO:0000259" key="2">
    <source>
        <dbReference type="SMART" id="SM00198"/>
    </source>
</evidence>
<organism evidence="3 4">
    <name type="scientific">Schizopora paradoxa</name>
    <dbReference type="NCBI Taxonomy" id="27342"/>
    <lineage>
        <taxon>Eukaryota</taxon>
        <taxon>Fungi</taxon>
        <taxon>Dikarya</taxon>
        <taxon>Basidiomycota</taxon>
        <taxon>Agaricomycotina</taxon>
        <taxon>Agaricomycetes</taxon>
        <taxon>Hymenochaetales</taxon>
        <taxon>Schizoporaceae</taxon>
        <taxon>Schizopora</taxon>
    </lineage>
</organism>